<organism evidence="4">
    <name type="scientific">Oikopleura dioica</name>
    <name type="common">Tunicate</name>
    <dbReference type="NCBI Taxonomy" id="34765"/>
    <lineage>
        <taxon>Eukaryota</taxon>
        <taxon>Metazoa</taxon>
        <taxon>Chordata</taxon>
        <taxon>Tunicata</taxon>
        <taxon>Appendicularia</taxon>
        <taxon>Copelata</taxon>
        <taxon>Oikopleuridae</taxon>
        <taxon>Oikopleura</taxon>
    </lineage>
</organism>
<gene>
    <name evidence="4" type="ORF">GSOID_T00007373001</name>
</gene>
<keyword evidence="5" id="KW-1185">Reference proteome</keyword>
<dbReference type="SMART" id="SM00321">
    <property type="entry name" value="WSC"/>
    <property type="match status" value="1"/>
</dbReference>
<comment type="similarity">
    <text evidence="1">Belongs to the WSCD family.</text>
</comment>
<dbReference type="AlphaFoldDB" id="E4XXI4"/>
<dbReference type="InParanoid" id="E4XXI4"/>
<dbReference type="SUPFAM" id="SSF52540">
    <property type="entry name" value="P-loop containing nucleoside triphosphate hydrolases"/>
    <property type="match status" value="1"/>
</dbReference>
<accession>E4XXI4</accession>
<dbReference type="InterPro" id="IPR051589">
    <property type="entry name" value="Sialate-O-sulfotransferase"/>
</dbReference>
<evidence type="ECO:0000259" key="3">
    <source>
        <dbReference type="PROSITE" id="PS51212"/>
    </source>
</evidence>
<dbReference type="Proteomes" id="UP000001307">
    <property type="component" value="Unassembled WGS sequence"/>
</dbReference>
<keyword evidence="2" id="KW-0677">Repeat</keyword>
<reference evidence="4" key="1">
    <citation type="journal article" date="2010" name="Science">
        <title>Plasticity of animal genome architecture unmasked by rapid evolution of a pelagic tunicate.</title>
        <authorList>
            <person name="Denoeud F."/>
            <person name="Henriet S."/>
            <person name="Mungpakdee S."/>
            <person name="Aury J.M."/>
            <person name="Da Silva C."/>
            <person name="Brinkmann H."/>
            <person name="Mikhaleva J."/>
            <person name="Olsen L.C."/>
            <person name="Jubin C."/>
            <person name="Canestro C."/>
            <person name="Bouquet J.M."/>
            <person name="Danks G."/>
            <person name="Poulain J."/>
            <person name="Campsteijn C."/>
            <person name="Adamski M."/>
            <person name="Cross I."/>
            <person name="Yadetie F."/>
            <person name="Muffato M."/>
            <person name="Louis A."/>
            <person name="Butcher S."/>
            <person name="Tsagkogeorga G."/>
            <person name="Konrad A."/>
            <person name="Singh S."/>
            <person name="Jensen M.F."/>
            <person name="Cong E.H."/>
            <person name="Eikeseth-Otteraa H."/>
            <person name="Noel B."/>
            <person name="Anthouard V."/>
            <person name="Porcel B.M."/>
            <person name="Kachouri-Lafond R."/>
            <person name="Nishino A."/>
            <person name="Ugolini M."/>
            <person name="Chourrout P."/>
            <person name="Nishida H."/>
            <person name="Aasland R."/>
            <person name="Huzurbazar S."/>
            <person name="Westhof E."/>
            <person name="Delsuc F."/>
            <person name="Lehrach H."/>
            <person name="Reinhardt R."/>
            <person name="Weissenbach J."/>
            <person name="Roy S.W."/>
            <person name="Artiguenave F."/>
            <person name="Postlethwait J.H."/>
            <person name="Manak J.R."/>
            <person name="Thompson E.M."/>
            <person name="Jaillon O."/>
            <person name="Du Pasquier L."/>
            <person name="Boudinot P."/>
            <person name="Liberles D.A."/>
            <person name="Volff J.N."/>
            <person name="Philippe H."/>
            <person name="Lenhard B."/>
            <person name="Roest Crollius H."/>
            <person name="Wincker P."/>
            <person name="Chourrout D."/>
        </authorList>
    </citation>
    <scope>NUCLEOTIDE SEQUENCE [LARGE SCALE GENOMIC DNA]</scope>
</reference>
<protein>
    <recommendedName>
        <fullName evidence="3">WSC domain-containing protein</fullName>
    </recommendedName>
</protein>
<evidence type="ECO:0000313" key="4">
    <source>
        <dbReference type="EMBL" id="CBY14378.1"/>
    </source>
</evidence>
<name>E4XXI4_OIKDI</name>
<dbReference type="Gene3D" id="3.40.50.300">
    <property type="entry name" value="P-loop containing nucleotide triphosphate hydrolases"/>
    <property type="match status" value="1"/>
</dbReference>
<evidence type="ECO:0000313" key="5">
    <source>
        <dbReference type="Proteomes" id="UP000001307"/>
    </source>
</evidence>
<dbReference type="PROSITE" id="PS51212">
    <property type="entry name" value="WSC"/>
    <property type="match status" value="1"/>
</dbReference>
<dbReference type="PANTHER" id="PTHR45964:SF9">
    <property type="entry name" value="SULFOTRANSFERASE"/>
    <property type="match status" value="1"/>
</dbReference>
<dbReference type="InterPro" id="IPR002889">
    <property type="entry name" value="WSC_carb-bd"/>
</dbReference>
<proteinExistence type="inferred from homology"/>
<dbReference type="Pfam" id="PF00685">
    <property type="entry name" value="Sulfotransfer_1"/>
    <property type="match status" value="1"/>
</dbReference>
<dbReference type="PANTHER" id="PTHR45964">
    <property type="entry name" value="WSCD FAMILY MEMBER CG9164"/>
    <property type="match status" value="1"/>
</dbReference>
<dbReference type="OrthoDB" id="5985073at2759"/>
<dbReference type="EMBL" id="FN653280">
    <property type="protein sequence ID" value="CBY14378.1"/>
    <property type="molecule type" value="Genomic_DNA"/>
</dbReference>
<feature type="domain" description="WSC" evidence="3">
    <location>
        <begin position="26"/>
        <end position="117"/>
    </location>
</feature>
<dbReference type="InterPro" id="IPR027417">
    <property type="entry name" value="P-loop_NTPase"/>
</dbReference>
<dbReference type="InterPro" id="IPR000863">
    <property type="entry name" value="Sulfotransferase_dom"/>
</dbReference>
<evidence type="ECO:0000256" key="2">
    <source>
        <dbReference type="ARBA" id="ARBA00022737"/>
    </source>
</evidence>
<sequence>MSTERLEALVLTRKPYAAEEAPLKKRAESRGCYKFTSREKLEIRAFESTFSQCLFDCAAKGHFLAALEWKSCFCFSDEIPKSIFEQVDPGECFFPCKDDPTEERCGGDGRISVFRTNLEDTRCTNVTLGEDGQFKKIMLASLPGSGNTWTRYLIERATGIYTGAVAEDSSLYRGGFRGEYESPNARNTIAVKIHRFEKNSDGHIILIRNPFDAIISEFNRKNSKGHTGHAEREKFAGLVWENHVRQMANRWLTMYKTAIKYGNVHVLYFEDLKENLAENLIKTVKFLKKNNPELETSAASDRIKCIVHDSTGNFKRSKSDSNFFNPYSVAQKQNITEKIKKLQEVLLQNSLPVPPTSYLQNEYL</sequence>
<evidence type="ECO:0000256" key="1">
    <source>
        <dbReference type="ARBA" id="ARBA00010236"/>
    </source>
</evidence>
<dbReference type="GO" id="GO:0008146">
    <property type="term" value="F:sulfotransferase activity"/>
    <property type="evidence" value="ECO:0007669"/>
    <property type="project" value="InterPro"/>
</dbReference>